<feature type="transmembrane region" description="Helical" evidence="1">
    <location>
        <begin position="190"/>
        <end position="209"/>
    </location>
</feature>
<dbReference type="UniPathway" id="UPA00148"/>
<dbReference type="AlphaFoldDB" id="A0A4R6UKS2"/>
<comment type="caution">
    <text evidence="2">The sequence shown here is derived from an EMBL/GenBank/DDBJ whole genome shotgun (WGS) entry which is preliminary data.</text>
</comment>
<accession>A0A4R6UKS2</accession>
<proteinExistence type="predicted"/>
<feature type="transmembrane region" description="Helical" evidence="1">
    <location>
        <begin position="45"/>
        <end position="66"/>
    </location>
</feature>
<evidence type="ECO:0000256" key="1">
    <source>
        <dbReference type="SAM" id="Phobius"/>
    </source>
</evidence>
<evidence type="ECO:0000313" key="2">
    <source>
        <dbReference type="EMBL" id="TDQ46746.1"/>
    </source>
</evidence>
<dbReference type="GO" id="GO:0009236">
    <property type="term" value="P:cobalamin biosynthetic process"/>
    <property type="evidence" value="ECO:0007669"/>
    <property type="project" value="UniProtKB-UniPathway"/>
</dbReference>
<dbReference type="GO" id="GO:0005886">
    <property type="term" value="C:plasma membrane"/>
    <property type="evidence" value="ECO:0007669"/>
    <property type="project" value="TreeGrafter"/>
</dbReference>
<dbReference type="GO" id="GO:0046677">
    <property type="term" value="P:response to antibiotic"/>
    <property type="evidence" value="ECO:0007669"/>
    <property type="project" value="TreeGrafter"/>
</dbReference>
<dbReference type="InterPro" id="IPR052966">
    <property type="entry name" value="Beta-lactamase_Reg"/>
</dbReference>
<dbReference type="InterPro" id="IPR031347">
    <property type="entry name" value="AmpE"/>
</dbReference>
<dbReference type="Proteomes" id="UP000295375">
    <property type="component" value="Unassembled WGS sequence"/>
</dbReference>
<keyword evidence="1" id="KW-0812">Transmembrane</keyword>
<dbReference type="PANTHER" id="PTHR38684:SF1">
    <property type="entry name" value="PROTEIN AMPE"/>
    <property type="match status" value="1"/>
</dbReference>
<dbReference type="Pfam" id="PF17113">
    <property type="entry name" value="AmpE"/>
    <property type="match status" value="1"/>
</dbReference>
<organism evidence="2 3">
    <name type="scientific">Permianibacter aggregans</name>
    <dbReference type="NCBI Taxonomy" id="1510150"/>
    <lineage>
        <taxon>Bacteria</taxon>
        <taxon>Pseudomonadati</taxon>
        <taxon>Pseudomonadota</taxon>
        <taxon>Gammaproteobacteria</taxon>
        <taxon>Pseudomonadales</taxon>
        <taxon>Pseudomonadaceae</taxon>
        <taxon>Permianibacter</taxon>
    </lineage>
</organism>
<feature type="transmembrane region" description="Helical" evidence="1">
    <location>
        <begin position="266"/>
        <end position="283"/>
    </location>
</feature>
<feature type="transmembrane region" description="Helical" evidence="1">
    <location>
        <begin position="147"/>
        <end position="169"/>
    </location>
</feature>
<sequence>MTLLAIVLVLVLELYFRISPSYRNFRWFVRFRRWLQRQFPAQFEGLGGVLFICALVPLVLVILLALPSGFGGQVGYLFVSALVLWYCLGPEDLRSVLNPYIAALERADRQSAWEHANTIIDADAGEDAPSMARKISEWIFTNINSRYIAVLFWFVLLGPAACLFYRLVVMHHDMVQREPQHAHKEPVGQLLMLLNWLPARLTALVFALVGDFMRGYSVLHPYWRDGAASIEQMLLKTGLGALGFNDELSADPLEENIQALALAERALILIVVLIALLSLFGALL</sequence>
<feature type="transmembrane region" description="Helical" evidence="1">
    <location>
        <begin position="73"/>
        <end position="89"/>
    </location>
</feature>
<evidence type="ECO:0000313" key="3">
    <source>
        <dbReference type="Proteomes" id="UP000295375"/>
    </source>
</evidence>
<name>A0A4R6UKS2_9GAMM</name>
<keyword evidence="1" id="KW-0472">Membrane</keyword>
<gene>
    <name evidence="2" type="ORF">EV696_1121</name>
</gene>
<reference evidence="2 3" key="1">
    <citation type="submission" date="2019-03" db="EMBL/GenBank/DDBJ databases">
        <title>Genomic Encyclopedia of Type Strains, Phase IV (KMG-IV): sequencing the most valuable type-strain genomes for metagenomic binning, comparative biology and taxonomic classification.</title>
        <authorList>
            <person name="Goeker M."/>
        </authorList>
    </citation>
    <scope>NUCLEOTIDE SEQUENCE [LARGE SCALE GENOMIC DNA]</scope>
    <source>
        <strain evidence="2 3">DSM 103792</strain>
    </source>
</reference>
<dbReference type="PANTHER" id="PTHR38684">
    <property type="entry name" value="PROTEIN AMPE"/>
    <property type="match status" value="1"/>
</dbReference>
<dbReference type="EMBL" id="SNYM01000012">
    <property type="protein sequence ID" value="TDQ46746.1"/>
    <property type="molecule type" value="Genomic_DNA"/>
</dbReference>
<keyword evidence="3" id="KW-1185">Reference proteome</keyword>
<keyword evidence="1" id="KW-1133">Transmembrane helix</keyword>
<protein>
    <submittedName>
        <fullName evidence="2">AmpE protein</fullName>
    </submittedName>
</protein>